<sequence length="159" mass="17263">MSETIGSPLGGTPSTGLKPARDQDPATLPGAGGQPAARAGDHPRMVVDIVREAYSFACLSCGYGWEQAYDIEHHQARDGHTVIQYFANGVRVPSPLLKPSCPGCGGHTVRIMRAGRVASVEHSLHPAPGWTTSGEPATPSEPRPHRPRRYWYQFWLPRS</sequence>
<dbReference type="PROSITE" id="PS00028">
    <property type="entry name" value="ZINC_FINGER_C2H2_1"/>
    <property type="match status" value="1"/>
</dbReference>
<feature type="region of interest" description="Disordered" evidence="1">
    <location>
        <begin position="1"/>
        <end position="39"/>
    </location>
</feature>
<name>A0ABN1WX60_9ACTN</name>
<organism evidence="3 4">
    <name type="scientific">Kitasatospora nipponensis</name>
    <dbReference type="NCBI Taxonomy" id="258049"/>
    <lineage>
        <taxon>Bacteria</taxon>
        <taxon>Bacillati</taxon>
        <taxon>Actinomycetota</taxon>
        <taxon>Actinomycetes</taxon>
        <taxon>Kitasatosporales</taxon>
        <taxon>Streptomycetaceae</taxon>
        <taxon>Kitasatospora</taxon>
    </lineage>
</organism>
<feature type="region of interest" description="Disordered" evidence="1">
    <location>
        <begin position="124"/>
        <end position="144"/>
    </location>
</feature>
<evidence type="ECO:0000313" key="3">
    <source>
        <dbReference type="EMBL" id="GAA1265847.1"/>
    </source>
</evidence>
<evidence type="ECO:0000259" key="2">
    <source>
        <dbReference type="PROSITE" id="PS00028"/>
    </source>
</evidence>
<gene>
    <name evidence="3" type="ORF">GCM10009665_63740</name>
</gene>
<dbReference type="InterPro" id="IPR013087">
    <property type="entry name" value="Znf_C2H2_type"/>
</dbReference>
<feature type="domain" description="C2H2-type" evidence="2">
    <location>
        <begin position="58"/>
        <end position="80"/>
    </location>
</feature>
<dbReference type="RefSeq" id="WP_425556235.1">
    <property type="nucleotide sequence ID" value="NZ_BAAALF010000172.1"/>
</dbReference>
<proteinExistence type="predicted"/>
<comment type="caution">
    <text evidence="3">The sequence shown here is derived from an EMBL/GenBank/DDBJ whole genome shotgun (WGS) entry which is preliminary data.</text>
</comment>
<dbReference type="Proteomes" id="UP001500037">
    <property type="component" value="Unassembled WGS sequence"/>
</dbReference>
<evidence type="ECO:0000313" key="4">
    <source>
        <dbReference type="Proteomes" id="UP001500037"/>
    </source>
</evidence>
<dbReference type="EMBL" id="BAAALF010000172">
    <property type="protein sequence ID" value="GAA1265847.1"/>
    <property type="molecule type" value="Genomic_DNA"/>
</dbReference>
<keyword evidence="4" id="KW-1185">Reference proteome</keyword>
<reference evidence="3 4" key="1">
    <citation type="journal article" date="2019" name="Int. J. Syst. Evol. Microbiol.">
        <title>The Global Catalogue of Microorganisms (GCM) 10K type strain sequencing project: providing services to taxonomists for standard genome sequencing and annotation.</title>
        <authorList>
            <consortium name="The Broad Institute Genomics Platform"/>
            <consortium name="The Broad Institute Genome Sequencing Center for Infectious Disease"/>
            <person name="Wu L."/>
            <person name="Ma J."/>
        </authorList>
    </citation>
    <scope>NUCLEOTIDE SEQUENCE [LARGE SCALE GENOMIC DNA]</scope>
    <source>
        <strain evidence="3 4">JCM 13004</strain>
    </source>
</reference>
<protein>
    <recommendedName>
        <fullName evidence="2">C2H2-type domain-containing protein</fullName>
    </recommendedName>
</protein>
<accession>A0ABN1WX60</accession>
<evidence type="ECO:0000256" key="1">
    <source>
        <dbReference type="SAM" id="MobiDB-lite"/>
    </source>
</evidence>